<organism evidence="2 3">
    <name type="scientific">Theileria orientalis</name>
    <dbReference type="NCBI Taxonomy" id="68886"/>
    <lineage>
        <taxon>Eukaryota</taxon>
        <taxon>Sar</taxon>
        <taxon>Alveolata</taxon>
        <taxon>Apicomplexa</taxon>
        <taxon>Aconoidasida</taxon>
        <taxon>Piroplasmida</taxon>
        <taxon>Theileriidae</taxon>
        <taxon>Theileria</taxon>
    </lineage>
</organism>
<dbReference type="Proteomes" id="UP000244811">
    <property type="component" value="Chromosome 2"/>
</dbReference>
<name>A0A976SJB1_THEOR</name>
<dbReference type="AlphaFoldDB" id="A0A976SJB1"/>
<reference evidence="2" key="1">
    <citation type="submission" date="2022-07" db="EMBL/GenBank/DDBJ databases">
        <title>Evaluation of T. orientalis genome assembly methods using nanopore sequencing and analysis of variation between genomes.</title>
        <authorList>
            <person name="Yam J."/>
            <person name="Micallef M.L."/>
            <person name="Liu M."/>
            <person name="Djordjevic S.P."/>
            <person name="Bogema D.R."/>
            <person name="Jenkins C."/>
        </authorList>
    </citation>
    <scope>NUCLEOTIDE SEQUENCE</scope>
    <source>
        <strain evidence="2">Goon Nure</strain>
    </source>
</reference>
<feature type="transmembrane region" description="Helical" evidence="1">
    <location>
        <begin position="60"/>
        <end position="79"/>
    </location>
</feature>
<sequence length="81" mass="9403">MTLLTTYNALKAISNRCGRNIILSRHFTTGSETIHNASPRLPLLYYKASKNAMKSINHRVFYANWIFVFAAYDFFTTFVDF</sequence>
<dbReference type="EMBL" id="CP056071">
    <property type="protein sequence ID" value="UVC49881.1"/>
    <property type="molecule type" value="Genomic_DNA"/>
</dbReference>
<evidence type="ECO:0000313" key="3">
    <source>
        <dbReference type="Proteomes" id="UP000244811"/>
    </source>
</evidence>
<proteinExistence type="predicted"/>
<keyword evidence="1" id="KW-1133">Transmembrane helix</keyword>
<gene>
    <name evidence="2" type="ORF">MACK_003498</name>
</gene>
<keyword evidence="1" id="KW-0472">Membrane</keyword>
<evidence type="ECO:0000313" key="2">
    <source>
        <dbReference type="EMBL" id="UVC49881.1"/>
    </source>
</evidence>
<keyword evidence="1" id="KW-0812">Transmembrane</keyword>
<evidence type="ECO:0000256" key="1">
    <source>
        <dbReference type="SAM" id="Phobius"/>
    </source>
</evidence>
<protein>
    <submittedName>
        <fullName evidence="2">Uncharacterized protein</fullName>
    </submittedName>
</protein>
<accession>A0A976SJB1</accession>